<dbReference type="GO" id="GO:0008080">
    <property type="term" value="F:N-acetyltransferase activity"/>
    <property type="evidence" value="ECO:0007669"/>
    <property type="project" value="UniProtKB-ARBA"/>
</dbReference>
<evidence type="ECO:0000313" key="5">
    <source>
        <dbReference type="EMBL" id="EFA84106.1"/>
    </source>
</evidence>
<gene>
    <name evidence="5" type="ORF">PPL_03179</name>
</gene>
<dbReference type="PROSITE" id="PS51186">
    <property type="entry name" value="GNAT"/>
    <property type="match status" value="1"/>
</dbReference>
<dbReference type="OMA" id="WQFYRVE"/>
<comment type="similarity">
    <text evidence="1">Belongs to the acetyltransferase family.</text>
</comment>
<dbReference type="STRING" id="670386.D3B458"/>
<dbReference type="InterPro" id="IPR051016">
    <property type="entry name" value="Diverse_Substrate_AcTransf"/>
</dbReference>
<reference evidence="5 6" key="1">
    <citation type="journal article" date="2011" name="Genome Res.">
        <title>Phylogeny-wide analysis of social amoeba genomes highlights ancient origins for complex intercellular communication.</title>
        <authorList>
            <person name="Heidel A.J."/>
            <person name="Lawal H.M."/>
            <person name="Felder M."/>
            <person name="Schilde C."/>
            <person name="Helps N.R."/>
            <person name="Tunggal B."/>
            <person name="Rivero F."/>
            <person name="John U."/>
            <person name="Schleicher M."/>
            <person name="Eichinger L."/>
            <person name="Platzer M."/>
            <person name="Noegel A.A."/>
            <person name="Schaap P."/>
            <person name="Gloeckner G."/>
        </authorList>
    </citation>
    <scope>NUCLEOTIDE SEQUENCE [LARGE SCALE GENOMIC DNA]</scope>
    <source>
        <strain evidence="6">ATCC 26659 / Pp 5 / PN500</strain>
    </source>
</reference>
<dbReference type="InterPro" id="IPR016181">
    <property type="entry name" value="Acyl_CoA_acyltransferase"/>
</dbReference>
<sequence length="184" mass="21831">MEPIEYRFEIRTSKKEDMERVFELVKELADFQNMLEKFTGSKEDLEKWTFGEHKLLYIYCGWLCPVSEDCYIPPKMIGYTIHFLNYSTFKHIPGIYLEDIYVQPEYRGKGYGKALLLNLCKIAKDNEFDIVEWQVLDSNKSSIDFYESMGAKPIREWVQYRLSGENTKHCAMEFDSLNLVINKK</sequence>
<evidence type="ECO:0000256" key="1">
    <source>
        <dbReference type="ARBA" id="ARBA00008694"/>
    </source>
</evidence>
<proteinExistence type="inferred from homology"/>
<dbReference type="GeneID" id="31358702"/>
<dbReference type="InterPro" id="IPR000182">
    <property type="entry name" value="GNAT_dom"/>
</dbReference>
<dbReference type="PANTHER" id="PTHR10545">
    <property type="entry name" value="DIAMINE N-ACETYLTRANSFERASE"/>
    <property type="match status" value="1"/>
</dbReference>
<evidence type="ECO:0000313" key="6">
    <source>
        <dbReference type="Proteomes" id="UP000001396"/>
    </source>
</evidence>
<dbReference type="AlphaFoldDB" id="D3B458"/>
<dbReference type="Pfam" id="PF00583">
    <property type="entry name" value="Acetyltransf_1"/>
    <property type="match status" value="1"/>
</dbReference>
<dbReference type="PANTHER" id="PTHR10545:SF29">
    <property type="entry name" value="GH14572P-RELATED"/>
    <property type="match status" value="1"/>
</dbReference>
<keyword evidence="2" id="KW-0808">Transferase</keyword>
<accession>D3B458</accession>
<protein>
    <submittedName>
        <fullName evidence="5">HAG group protein</fullName>
    </submittedName>
</protein>
<evidence type="ECO:0000256" key="3">
    <source>
        <dbReference type="ARBA" id="ARBA00023315"/>
    </source>
</evidence>
<dbReference type="EMBL" id="ADBJ01000010">
    <property type="protein sequence ID" value="EFA84106.1"/>
    <property type="molecule type" value="Genomic_DNA"/>
</dbReference>
<dbReference type="RefSeq" id="XP_020436223.1">
    <property type="nucleotide sequence ID" value="XM_020574151.1"/>
</dbReference>
<dbReference type="CDD" id="cd04301">
    <property type="entry name" value="NAT_SF"/>
    <property type="match status" value="1"/>
</dbReference>
<dbReference type="SUPFAM" id="SSF55729">
    <property type="entry name" value="Acyl-CoA N-acyltransferases (Nat)"/>
    <property type="match status" value="1"/>
</dbReference>
<evidence type="ECO:0000256" key="2">
    <source>
        <dbReference type="ARBA" id="ARBA00022679"/>
    </source>
</evidence>
<evidence type="ECO:0000259" key="4">
    <source>
        <dbReference type="PROSITE" id="PS51186"/>
    </source>
</evidence>
<keyword evidence="6" id="KW-1185">Reference proteome</keyword>
<dbReference type="Gene3D" id="3.40.630.30">
    <property type="match status" value="1"/>
</dbReference>
<organism evidence="5 6">
    <name type="scientific">Heterostelium pallidum (strain ATCC 26659 / Pp 5 / PN500)</name>
    <name type="common">Cellular slime mold</name>
    <name type="synonym">Polysphondylium pallidum</name>
    <dbReference type="NCBI Taxonomy" id="670386"/>
    <lineage>
        <taxon>Eukaryota</taxon>
        <taxon>Amoebozoa</taxon>
        <taxon>Evosea</taxon>
        <taxon>Eumycetozoa</taxon>
        <taxon>Dictyostelia</taxon>
        <taxon>Acytosteliales</taxon>
        <taxon>Acytosteliaceae</taxon>
        <taxon>Heterostelium</taxon>
    </lineage>
</organism>
<name>D3B458_HETP5</name>
<feature type="domain" description="N-acetyltransferase" evidence="4">
    <location>
        <begin position="8"/>
        <end position="173"/>
    </location>
</feature>
<dbReference type="InParanoid" id="D3B458"/>
<dbReference type="FunFam" id="3.40.630.30:FF:000064">
    <property type="entry name" value="GNAT family acetyltransferase"/>
    <property type="match status" value="1"/>
</dbReference>
<comment type="caution">
    <text evidence="5">The sequence shown here is derived from an EMBL/GenBank/DDBJ whole genome shotgun (WGS) entry which is preliminary data.</text>
</comment>
<dbReference type="Proteomes" id="UP000001396">
    <property type="component" value="Unassembled WGS sequence"/>
</dbReference>
<keyword evidence="3" id="KW-0012">Acyltransferase</keyword>